<keyword evidence="2 5" id="KW-0812">Transmembrane</keyword>
<organism evidence="6 7">
    <name type="scientific">Cohnella nanjingensis</name>
    <dbReference type="NCBI Taxonomy" id="1387779"/>
    <lineage>
        <taxon>Bacteria</taxon>
        <taxon>Bacillati</taxon>
        <taxon>Bacillota</taxon>
        <taxon>Bacilli</taxon>
        <taxon>Bacillales</taxon>
        <taxon>Paenibacillaceae</taxon>
        <taxon>Cohnella</taxon>
    </lineage>
</organism>
<evidence type="ECO:0000256" key="2">
    <source>
        <dbReference type="ARBA" id="ARBA00022692"/>
    </source>
</evidence>
<dbReference type="AlphaFoldDB" id="A0A7X0RMW6"/>
<keyword evidence="1" id="KW-1003">Cell membrane</keyword>
<sequence>MHWLSIVLIGVAANIDNLGIGVTFGARKTRVPLLSNLLIAFLSMAATYVAMTAGMYFSELFPLYWGNLIGGGVLVLLGVWGIRKVVRERRKAAASGEGAGSAQASERIADRTDKDGDHVISWVESISLGFALSVNCIGSSFGAGASGVSPWITALSVGVFSFASVDIGVRLGSKIAKSWLGRYSELLGCILLMAIGCYEMIF</sequence>
<dbReference type="PANTHER" id="PTHR35529">
    <property type="entry name" value="MANGANESE EFFLUX PUMP MNTP-RELATED"/>
    <property type="match status" value="1"/>
</dbReference>
<evidence type="ECO:0000256" key="5">
    <source>
        <dbReference type="SAM" id="Phobius"/>
    </source>
</evidence>
<dbReference type="Pfam" id="PF02659">
    <property type="entry name" value="Mntp"/>
    <property type="match status" value="2"/>
</dbReference>
<evidence type="ECO:0000313" key="7">
    <source>
        <dbReference type="Proteomes" id="UP000547209"/>
    </source>
</evidence>
<feature type="transmembrane region" description="Helical" evidence="5">
    <location>
        <begin position="37"/>
        <end position="57"/>
    </location>
</feature>
<evidence type="ECO:0000256" key="1">
    <source>
        <dbReference type="ARBA" id="ARBA00022475"/>
    </source>
</evidence>
<feature type="transmembrane region" description="Helical" evidence="5">
    <location>
        <begin position="151"/>
        <end position="171"/>
    </location>
</feature>
<feature type="transmembrane region" description="Helical" evidence="5">
    <location>
        <begin position="63"/>
        <end position="82"/>
    </location>
</feature>
<dbReference type="Proteomes" id="UP000547209">
    <property type="component" value="Unassembled WGS sequence"/>
</dbReference>
<evidence type="ECO:0000313" key="6">
    <source>
        <dbReference type="EMBL" id="MBB6670427.1"/>
    </source>
</evidence>
<feature type="transmembrane region" description="Helical" evidence="5">
    <location>
        <begin position="119"/>
        <end position="145"/>
    </location>
</feature>
<dbReference type="InterPro" id="IPR003810">
    <property type="entry name" value="Mntp/YtaF"/>
</dbReference>
<accession>A0A7X0RMW6</accession>
<dbReference type="RefSeq" id="WP_185141852.1">
    <property type="nucleotide sequence ID" value="NZ_JACJVP010000007.1"/>
</dbReference>
<keyword evidence="3 5" id="KW-1133">Transmembrane helix</keyword>
<reference evidence="6 7" key="1">
    <citation type="submission" date="2020-08" db="EMBL/GenBank/DDBJ databases">
        <title>Cohnella phylogeny.</title>
        <authorList>
            <person name="Dunlap C."/>
        </authorList>
    </citation>
    <scope>NUCLEOTIDE SEQUENCE [LARGE SCALE GENOMIC DNA]</scope>
    <source>
        <strain evidence="6 7">DSM 28246</strain>
    </source>
</reference>
<dbReference type="EMBL" id="JACJVP010000007">
    <property type="protein sequence ID" value="MBB6670427.1"/>
    <property type="molecule type" value="Genomic_DNA"/>
</dbReference>
<protein>
    <submittedName>
        <fullName evidence="6">Manganese efflux pump</fullName>
    </submittedName>
</protein>
<gene>
    <name evidence="6" type="ORF">H7C19_06975</name>
</gene>
<keyword evidence="7" id="KW-1185">Reference proteome</keyword>
<evidence type="ECO:0000256" key="4">
    <source>
        <dbReference type="ARBA" id="ARBA00023136"/>
    </source>
</evidence>
<comment type="caution">
    <text evidence="6">The sequence shown here is derived from an EMBL/GenBank/DDBJ whole genome shotgun (WGS) entry which is preliminary data.</text>
</comment>
<evidence type="ECO:0000256" key="3">
    <source>
        <dbReference type="ARBA" id="ARBA00022989"/>
    </source>
</evidence>
<feature type="transmembrane region" description="Helical" evidence="5">
    <location>
        <begin position="6"/>
        <end position="25"/>
    </location>
</feature>
<name>A0A7X0RMW6_9BACL</name>
<dbReference type="PANTHER" id="PTHR35529:SF2">
    <property type="entry name" value="SPORULATION PROTEIN YTAF-RELATED"/>
    <property type="match status" value="1"/>
</dbReference>
<keyword evidence="4 5" id="KW-0472">Membrane</keyword>
<proteinExistence type="predicted"/>